<dbReference type="PRINTS" id="PR00702">
    <property type="entry name" value="ACRIFLAVINRP"/>
</dbReference>
<dbReference type="Proteomes" id="UP000060487">
    <property type="component" value="Unassembled WGS sequence"/>
</dbReference>
<feature type="transmembrane region" description="Helical" evidence="7">
    <location>
        <begin position="864"/>
        <end position="881"/>
    </location>
</feature>
<accession>A0ABR5SAY1</accession>
<keyword evidence="6 7" id="KW-0472">Membrane</keyword>
<evidence type="ECO:0000313" key="8">
    <source>
        <dbReference type="EMBL" id="KWT73751.1"/>
    </source>
</evidence>
<dbReference type="PANTHER" id="PTHR32063:SF34">
    <property type="entry name" value="MULTIDRUG RESISTANCE PROTEIN MDTC"/>
    <property type="match status" value="1"/>
</dbReference>
<keyword evidence="1" id="KW-0813">Transport</keyword>
<dbReference type="SUPFAM" id="SSF82693">
    <property type="entry name" value="Multidrug efflux transporter AcrB pore domain, PN1, PN2, PC1 and PC2 subdomains"/>
    <property type="match status" value="4"/>
</dbReference>
<dbReference type="PANTHER" id="PTHR32063">
    <property type="match status" value="1"/>
</dbReference>
<organism evidence="8 9">
    <name type="scientific">Candidatus Magnetominusculus xianensis</name>
    <dbReference type="NCBI Taxonomy" id="1748249"/>
    <lineage>
        <taxon>Bacteria</taxon>
        <taxon>Pseudomonadati</taxon>
        <taxon>Nitrospirota</taxon>
        <taxon>Nitrospiria</taxon>
        <taxon>Nitrospirales</taxon>
        <taxon>Nitrospiraceae</taxon>
        <taxon>Candidatus Magnetominusculus</taxon>
    </lineage>
</organism>
<evidence type="ECO:0000256" key="1">
    <source>
        <dbReference type="ARBA" id="ARBA00022448"/>
    </source>
</evidence>
<evidence type="ECO:0000256" key="7">
    <source>
        <dbReference type="SAM" id="Phobius"/>
    </source>
</evidence>
<feature type="transmembrane region" description="Helical" evidence="7">
    <location>
        <begin position="959"/>
        <end position="980"/>
    </location>
</feature>
<proteinExistence type="predicted"/>
<keyword evidence="3" id="KW-0997">Cell inner membrane</keyword>
<keyword evidence="2" id="KW-1003">Cell membrane</keyword>
<gene>
    <name evidence="8" type="ORF">ASN18_3373</name>
</gene>
<feature type="transmembrane region" description="Helical" evidence="7">
    <location>
        <begin position="914"/>
        <end position="939"/>
    </location>
</feature>
<keyword evidence="5 7" id="KW-1133">Transmembrane helix</keyword>
<evidence type="ECO:0000256" key="5">
    <source>
        <dbReference type="ARBA" id="ARBA00022989"/>
    </source>
</evidence>
<feature type="transmembrane region" description="Helical" evidence="7">
    <location>
        <begin position="360"/>
        <end position="381"/>
    </location>
</feature>
<sequence>MKFVEIFIRRPVATTLITIALVLAGVMSFSSLAVSPLPQVDFPTIQVSAGLPGADPETMATSVAAPLEKQFTRIAGITEMTSASYRGVTSVTLQFALDRDINGAARDVQAAINAARSDLPKNLPTNPTYRKANPADAPILILALTSDTISRARMYDVASSVLQQKIAQINGVGQVFVGGGALPAVRVDVNPTALNRYGISLDNVSTVIARTNVNRPKGQITEGARQWEIMTNDQLFRAKEYLPLIISYKNGMALRLSDVASVTDSVEDLRVAGIVDGKPAVMLIISRQPGANIIETVKRIRDIMPQLEAVLPGGVNLTVVLDRTPPIRGSLNVVKHSLVLSGVLVILVVFWFIRDARATLAPAVAVFVSITGTFAVMYLFGYSLNNLSLMALTVATGFVVDDAIVVLENISRYREQGMRPFEAAVIGSKEIAFTVISMSLSLVAVFIPILLMEGMIGRLFREFAVTLSASILISLFVSLTTTPMMCATIPEGPKNPNNSIKHGFLYRISEGFFNQILRLYERSLNAALRHSFLMLCLTILTALTSIYMFISIPKGFFPEQDTGRIAGSIQAAQDTSFQSMKGNVERIVDIIKKDPDVEHVIGFTGGGGGGGSTTNTGRMFISLRPFELRKASAQEVIKRLRDKLGSIPGASTFLQAVQDIRVGGRVGGALYQYTLQGENIPELNMWAQKLRNKLQITPQLVDVNSDLQDRGREVRLQIDRAAASRLGVTAQLIDSALYDAFGQRQVSVTYTALNQYRVVMEVAPEYWQYAEALNDIYVFSKTGVRVPLSAFAQYETKLSALAVNHQGQFPSITLSFNLSTGTALGEGVAAIEKAAEEIGMPTSVRGTFAGTAQAFKASLKNEPWLILAALVTVYIVLGILYESFIHPITILSTLPSAGVGAVAALYIFNTELSIIAIIGIILLIGIVKKNGIMMVDFALDTERRHGKSPEDAIHEACLLRFRPIMMTTMAALLGALPLAAGSGVGSELRRPLGITIVGGLILSQILTLYTTPVIYLYMDRLRLRVQRMRHRLSEPH</sequence>
<dbReference type="Gene3D" id="3.30.2090.10">
    <property type="entry name" value="Multidrug efflux transporter AcrB TolC docking domain, DN and DC subdomains"/>
    <property type="match status" value="2"/>
</dbReference>
<dbReference type="SUPFAM" id="SSF82714">
    <property type="entry name" value="Multidrug efflux transporter AcrB TolC docking domain, DN and DC subdomains"/>
    <property type="match status" value="2"/>
</dbReference>
<evidence type="ECO:0000313" key="9">
    <source>
        <dbReference type="Proteomes" id="UP000060487"/>
    </source>
</evidence>
<feature type="transmembrane region" description="Helical" evidence="7">
    <location>
        <begin position="333"/>
        <end position="353"/>
    </location>
</feature>
<dbReference type="Gene3D" id="3.30.70.1430">
    <property type="entry name" value="Multidrug efflux transporter AcrB pore domain"/>
    <property type="match status" value="2"/>
</dbReference>
<evidence type="ECO:0000256" key="2">
    <source>
        <dbReference type="ARBA" id="ARBA00022475"/>
    </source>
</evidence>
<reference evidence="8 9" key="1">
    <citation type="submission" date="2015-11" db="EMBL/GenBank/DDBJ databases">
        <authorList>
            <person name="Lin W."/>
        </authorList>
    </citation>
    <scope>NUCLEOTIDE SEQUENCE [LARGE SCALE GENOMIC DNA]</scope>
    <source>
        <strain evidence="8 9">HCH-1</strain>
    </source>
</reference>
<feature type="transmembrane region" description="Helical" evidence="7">
    <location>
        <begin position="992"/>
        <end position="1018"/>
    </location>
</feature>
<feature type="transmembrane region" description="Helical" evidence="7">
    <location>
        <begin position="532"/>
        <end position="550"/>
    </location>
</feature>
<dbReference type="EMBL" id="LNQR01000151">
    <property type="protein sequence ID" value="KWT73751.1"/>
    <property type="molecule type" value="Genomic_DNA"/>
</dbReference>
<dbReference type="SUPFAM" id="SSF82866">
    <property type="entry name" value="Multidrug efflux transporter AcrB transmembrane domain"/>
    <property type="match status" value="2"/>
</dbReference>
<comment type="caution">
    <text evidence="8">The sequence shown here is derived from an EMBL/GenBank/DDBJ whole genome shotgun (WGS) entry which is preliminary data.</text>
</comment>
<dbReference type="RefSeq" id="WP_085053955.1">
    <property type="nucleotide sequence ID" value="NZ_LNQR01000151.1"/>
</dbReference>
<dbReference type="InterPro" id="IPR027463">
    <property type="entry name" value="AcrB_DN_DC_subdom"/>
</dbReference>
<keyword evidence="9" id="KW-1185">Reference proteome</keyword>
<dbReference type="Pfam" id="PF00873">
    <property type="entry name" value="ACR_tran"/>
    <property type="match status" value="1"/>
</dbReference>
<dbReference type="Gene3D" id="3.30.70.1440">
    <property type="entry name" value="Multidrug efflux transporter AcrB pore domain"/>
    <property type="match status" value="1"/>
</dbReference>
<dbReference type="Gene3D" id="1.20.1640.10">
    <property type="entry name" value="Multidrug efflux transporter AcrB transmembrane domain"/>
    <property type="match status" value="2"/>
</dbReference>
<evidence type="ECO:0000256" key="4">
    <source>
        <dbReference type="ARBA" id="ARBA00022692"/>
    </source>
</evidence>
<keyword evidence="4 7" id="KW-0812">Transmembrane</keyword>
<feature type="transmembrane region" description="Helical" evidence="7">
    <location>
        <begin position="431"/>
        <end position="451"/>
    </location>
</feature>
<dbReference type="NCBIfam" id="NF033617">
    <property type="entry name" value="RND_permease_2"/>
    <property type="match status" value="1"/>
</dbReference>
<evidence type="ECO:0000256" key="6">
    <source>
        <dbReference type="ARBA" id="ARBA00023136"/>
    </source>
</evidence>
<dbReference type="Gene3D" id="3.30.70.1320">
    <property type="entry name" value="Multidrug efflux transporter AcrB pore domain like"/>
    <property type="match status" value="1"/>
</dbReference>
<feature type="transmembrane region" description="Helical" evidence="7">
    <location>
        <begin position="463"/>
        <end position="486"/>
    </location>
</feature>
<name>A0ABR5SAY1_9BACT</name>
<dbReference type="InterPro" id="IPR001036">
    <property type="entry name" value="Acrflvin-R"/>
</dbReference>
<protein>
    <submittedName>
        <fullName evidence="8">Multidrug transporter MdtC</fullName>
    </submittedName>
</protein>
<evidence type="ECO:0000256" key="3">
    <source>
        <dbReference type="ARBA" id="ARBA00022519"/>
    </source>
</evidence>